<dbReference type="AlphaFoldDB" id="A0AAE0K0B6"/>
<reference evidence="2" key="1">
    <citation type="journal article" date="2023" name="Mol. Phylogenet. Evol.">
        <title>Genome-scale phylogeny and comparative genomics of the fungal order Sordariales.</title>
        <authorList>
            <person name="Hensen N."/>
            <person name="Bonometti L."/>
            <person name="Westerberg I."/>
            <person name="Brannstrom I.O."/>
            <person name="Guillou S."/>
            <person name="Cros-Aarteil S."/>
            <person name="Calhoun S."/>
            <person name="Haridas S."/>
            <person name="Kuo A."/>
            <person name="Mondo S."/>
            <person name="Pangilinan J."/>
            <person name="Riley R."/>
            <person name="LaButti K."/>
            <person name="Andreopoulos B."/>
            <person name="Lipzen A."/>
            <person name="Chen C."/>
            <person name="Yan M."/>
            <person name="Daum C."/>
            <person name="Ng V."/>
            <person name="Clum A."/>
            <person name="Steindorff A."/>
            <person name="Ohm R.A."/>
            <person name="Martin F."/>
            <person name="Silar P."/>
            <person name="Natvig D.O."/>
            <person name="Lalanne C."/>
            <person name="Gautier V."/>
            <person name="Ament-Velasquez S.L."/>
            <person name="Kruys A."/>
            <person name="Hutchinson M.I."/>
            <person name="Powell A.J."/>
            <person name="Barry K."/>
            <person name="Miller A.N."/>
            <person name="Grigoriev I.V."/>
            <person name="Debuchy R."/>
            <person name="Gladieux P."/>
            <person name="Hiltunen Thoren M."/>
            <person name="Johannesson H."/>
        </authorList>
    </citation>
    <scope>NUCLEOTIDE SEQUENCE</scope>
    <source>
        <strain evidence="2">CBS 958.72</strain>
    </source>
</reference>
<accession>A0AAE0K0B6</accession>
<evidence type="ECO:0000313" key="3">
    <source>
        <dbReference type="Proteomes" id="UP001287356"/>
    </source>
</evidence>
<keyword evidence="3" id="KW-1185">Reference proteome</keyword>
<proteinExistence type="predicted"/>
<dbReference type="InterPro" id="IPR036259">
    <property type="entry name" value="MFS_trans_sf"/>
</dbReference>
<dbReference type="SUPFAM" id="SSF103473">
    <property type="entry name" value="MFS general substrate transporter"/>
    <property type="match status" value="1"/>
</dbReference>
<keyword evidence="1" id="KW-0472">Membrane</keyword>
<protein>
    <submittedName>
        <fullName evidence="2">Major facilitator superfamily domain-containing protein</fullName>
    </submittedName>
</protein>
<evidence type="ECO:0000256" key="1">
    <source>
        <dbReference type="SAM" id="Phobius"/>
    </source>
</evidence>
<feature type="transmembrane region" description="Helical" evidence="1">
    <location>
        <begin position="89"/>
        <end position="111"/>
    </location>
</feature>
<keyword evidence="1" id="KW-1133">Transmembrane helix</keyword>
<feature type="transmembrane region" description="Helical" evidence="1">
    <location>
        <begin position="275"/>
        <end position="295"/>
    </location>
</feature>
<feature type="transmembrane region" description="Helical" evidence="1">
    <location>
        <begin position="64"/>
        <end position="83"/>
    </location>
</feature>
<comment type="caution">
    <text evidence="2">The sequence shown here is derived from an EMBL/GenBank/DDBJ whole genome shotgun (WGS) entry which is preliminary data.</text>
</comment>
<evidence type="ECO:0000313" key="2">
    <source>
        <dbReference type="EMBL" id="KAK3367367.1"/>
    </source>
</evidence>
<reference evidence="2" key="2">
    <citation type="submission" date="2023-06" db="EMBL/GenBank/DDBJ databases">
        <authorList>
            <consortium name="Lawrence Berkeley National Laboratory"/>
            <person name="Haridas S."/>
            <person name="Hensen N."/>
            <person name="Bonometti L."/>
            <person name="Westerberg I."/>
            <person name="Brannstrom I.O."/>
            <person name="Guillou S."/>
            <person name="Cros-Aarteil S."/>
            <person name="Calhoun S."/>
            <person name="Kuo A."/>
            <person name="Mondo S."/>
            <person name="Pangilinan J."/>
            <person name="Riley R."/>
            <person name="Labutti K."/>
            <person name="Andreopoulos B."/>
            <person name="Lipzen A."/>
            <person name="Chen C."/>
            <person name="Yanf M."/>
            <person name="Daum C."/>
            <person name="Ng V."/>
            <person name="Clum A."/>
            <person name="Steindorff A."/>
            <person name="Ohm R."/>
            <person name="Martin F."/>
            <person name="Silar P."/>
            <person name="Natvig D."/>
            <person name="Lalanne C."/>
            <person name="Gautier V."/>
            <person name="Ament-Velasquez S.L."/>
            <person name="Kruys A."/>
            <person name="Hutchinson M.I."/>
            <person name="Powell A.J."/>
            <person name="Barry K."/>
            <person name="Miller A.N."/>
            <person name="Grigoriev I.V."/>
            <person name="Debuchy R."/>
            <person name="Gladieux P."/>
            <person name="Thoren M.H."/>
            <person name="Johannesson H."/>
        </authorList>
    </citation>
    <scope>NUCLEOTIDE SEQUENCE</scope>
    <source>
        <strain evidence="2">CBS 958.72</strain>
    </source>
</reference>
<dbReference type="PANTHER" id="PTHR11360:SF315">
    <property type="entry name" value="TRANSPORTER MCH2-RELATED"/>
    <property type="match status" value="1"/>
</dbReference>
<feature type="transmembrane region" description="Helical" evidence="1">
    <location>
        <begin position="217"/>
        <end position="235"/>
    </location>
</feature>
<sequence>MTTPLLSPLLMGAMAFGVYLSEYVSSGVFSDARPLEYGLVGGLNFSSSMLLAPRATSPTRRFGVQLLGSLLQGTGYVAASFASATWHLYLSQGLLVGCGIGLLVIPSTAILSQWFSKKRSIANGISSAGSGLGATLLIRDRNRYINPTQLGFDFTLLQQRAHVRYIVLLFSLSDYALEIGLSSHQATDLVGFLNVGTAVGRPVIGIVSDYGSRTKTACALTFLCGVLCFTLWIPAKSFGLAITFSILCGAIFGIFWMTIGPLCVEVAGLRNLQSLLSLSWITVVIPAASAEVIGLRLREIPAPRPYIYVQIFAGLAYIVASGLVRQWHPHRRSRLHLH</sequence>
<keyword evidence="1" id="KW-0812">Transmembrane</keyword>
<dbReference type="InterPro" id="IPR050327">
    <property type="entry name" value="Proton-linked_MCT"/>
</dbReference>
<feature type="transmembrane region" description="Helical" evidence="1">
    <location>
        <begin position="241"/>
        <end position="263"/>
    </location>
</feature>
<gene>
    <name evidence="2" type="ORF">B0T24DRAFT_659344</name>
</gene>
<organism evidence="2 3">
    <name type="scientific">Lasiosphaeria ovina</name>
    <dbReference type="NCBI Taxonomy" id="92902"/>
    <lineage>
        <taxon>Eukaryota</taxon>
        <taxon>Fungi</taxon>
        <taxon>Dikarya</taxon>
        <taxon>Ascomycota</taxon>
        <taxon>Pezizomycotina</taxon>
        <taxon>Sordariomycetes</taxon>
        <taxon>Sordariomycetidae</taxon>
        <taxon>Sordariales</taxon>
        <taxon>Lasiosphaeriaceae</taxon>
        <taxon>Lasiosphaeria</taxon>
    </lineage>
</organism>
<name>A0AAE0K0B6_9PEZI</name>
<dbReference type="EMBL" id="JAULSN010000007">
    <property type="protein sequence ID" value="KAK3367367.1"/>
    <property type="molecule type" value="Genomic_DNA"/>
</dbReference>
<dbReference type="Gene3D" id="1.20.1250.20">
    <property type="entry name" value="MFS general substrate transporter like domains"/>
    <property type="match status" value="2"/>
</dbReference>
<dbReference type="PANTHER" id="PTHR11360">
    <property type="entry name" value="MONOCARBOXYLATE TRANSPORTER"/>
    <property type="match status" value="1"/>
</dbReference>
<feature type="transmembrane region" description="Helical" evidence="1">
    <location>
        <begin position="307"/>
        <end position="324"/>
    </location>
</feature>
<dbReference type="Proteomes" id="UP001287356">
    <property type="component" value="Unassembled WGS sequence"/>
</dbReference>